<dbReference type="InterPro" id="IPR056835">
    <property type="entry name" value="ARM_TT21_5th"/>
</dbReference>
<name>W4H8T4_APHAT</name>
<feature type="domain" description="Tetratricopeptide repeat protein 21A/21B C-terminal ARM" evidence="8">
    <location>
        <begin position="1193"/>
        <end position="1344"/>
    </location>
</feature>
<feature type="transmembrane region" description="Helical" evidence="5">
    <location>
        <begin position="1186"/>
        <end position="1203"/>
    </location>
</feature>
<feature type="domain" description="Tetratricopeptide repeat protein 21A/21B N-terminal ARM repeat" evidence="7">
    <location>
        <begin position="17"/>
        <end position="248"/>
    </location>
</feature>
<dbReference type="InterPro" id="IPR040364">
    <property type="entry name" value="TTC21A/TTC21B"/>
</dbReference>
<dbReference type="InterPro" id="IPR011990">
    <property type="entry name" value="TPR-like_helical_dom_sf"/>
</dbReference>
<evidence type="ECO:0008006" key="12">
    <source>
        <dbReference type="Google" id="ProtNLM"/>
    </source>
</evidence>
<organism evidence="11">
    <name type="scientific">Aphanomyces astaci</name>
    <name type="common">Crayfish plague agent</name>
    <dbReference type="NCBI Taxonomy" id="112090"/>
    <lineage>
        <taxon>Eukaryota</taxon>
        <taxon>Sar</taxon>
        <taxon>Stramenopiles</taxon>
        <taxon>Oomycota</taxon>
        <taxon>Saprolegniomycetes</taxon>
        <taxon>Saprolegniales</taxon>
        <taxon>Verrucalvaceae</taxon>
        <taxon>Aphanomyces</taxon>
    </lineage>
</organism>
<evidence type="ECO:0000259" key="9">
    <source>
        <dbReference type="Pfam" id="PF25064"/>
    </source>
</evidence>
<dbReference type="SMART" id="SM00028">
    <property type="entry name" value="TPR"/>
    <property type="match status" value="15"/>
</dbReference>
<evidence type="ECO:0000256" key="1">
    <source>
        <dbReference type="ARBA" id="ARBA00010935"/>
    </source>
</evidence>
<dbReference type="RefSeq" id="XP_009822376.1">
    <property type="nucleotide sequence ID" value="XM_009824074.1"/>
</dbReference>
<keyword evidence="5" id="KW-1133">Transmembrane helix</keyword>
<feature type="repeat" description="TPR" evidence="4">
    <location>
        <begin position="774"/>
        <end position="807"/>
    </location>
</feature>
<dbReference type="Pfam" id="PF25063">
    <property type="entry name" value="ARM_TT21_C"/>
    <property type="match status" value="1"/>
</dbReference>
<dbReference type="PROSITE" id="PS50293">
    <property type="entry name" value="TPR_REGION"/>
    <property type="match status" value="1"/>
</dbReference>
<dbReference type="InterPro" id="IPR019734">
    <property type="entry name" value="TPR_rpt"/>
</dbReference>
<evidence type="ECO:0000256" key="4">
    <source>
        <dbReference type="PROSITE-ProRule" id="PRU00339"/>
    </source>
</evidence>
<feature type="domain" description="Tetratricopeptide repeat protein 21A/21B fifth ARM repeats" evidence="9">
    <location>
        <begin position="971"/>
        <end position="1087"/>
    </location>
</feature>
<dbReference type="STRING" id="112090.W4H8T4"/>
<dbReference type="InterPro" id="IPR056833">
    <property type="entry name" value="ARM_TT21_N"/>
</dbReference>
<protein>
    <recommendedName>
        <fullName evidence="12">Tetratricopeptide repeat protein 21B</fullName>
    </recommendedName>
</protein>
<evidence type="ECO:0000259" key="8">
    <source>
        <dbReference type="Pfam" id="PF25063"/>
    </source>
</evidence>
<dbReference type="GO" id="GO:0005929">
    <property type="term" value="C:cilium"/>
    <property type="evidence" value="ECO:0007669"/>
    <property type="project" value="GOC"/>
</dbReference>
<dbReference type="FunFam" id="1.25.40.10:FF:001391">
    <property type="entry name" value="Tetratricopeptide repeat protein 21B"/>
    <property type="match status" value="1"/>
</dbReference>
<dbReference type="Pfam" id="PF25058">
    <property type="entry name" value="ARM_TT21"/>
    <property type="match status" value="1"/>
</dbReference>
<dbReference type="GO" id="GO:0030991">
    <property type="term" value="C:intraciliary transport particle A"/>
    <property type="evidence" value="ECO:0007669"/>
    <property type="project" value="TreeGrafter"/>
</dbReference>
<evidence type="ECO:0000313" key="11">
    <source>
        <dbReference type="EMBL" id="ETV87513.1"/>
    </source>
</evidence>
<dbReference type="Pfam" id="PF25060">
    <property type="entry name" value="ARM_TT21_2nd"/>
    <property type="match status" value="1"/>
</dbReference>
<dbReference type="OrthoDB" id="10259630at2759"/>
<evidence type="ECO:0000256" key="2">
    <source>
        <dbReference type="ARBA" id="ARBA00022737"/>
    </source>
</evidence>
<feature type="domain" description="Tetratricopeptide repeat protein 21A/21B fourth ARM" evidence="10">
    <location>
        <begin position="776"/>
        <end position="929"/>
    </location>
</feature>
<dbReference type="VEuPathDB" id="FungiDB:H257_01058"/>
<dbReference type="GO" id="GO:0061512">
    <property type="term" value="P:protein localization to cilium"/>
    <property type="evidence" value="ECO:0007669"/>
    <property type="project" value="TreeGrafter"/>
</dbReference>
<reference evidence="11" key="1">
    <citation type="submission" date="2013-12" db="EMBL/GenBank/DDBJ databases">
        <title>The Genome Sequence of Aphanomyces astaci APO3.</title>
        <authorList>
            <consortium name="The Broad Institute Genomics Platform"/>
            <person name="Russ C."/>
            <person name="Tyler B."/>
            <person name="van West P."/>
            <person name="Dieguez-Uribeondo J."/>
            <person name="Young S.K."/>
            <person name="Zeng Q."/>
            <person name="Gargeya S."/>
            <person name="Fitzgerald M."/>
            <person name="Abouelleil A."/>
            <person name="Alvarado L."/>
            <person name="Chapman S.B."/>
            <person name="Gainer-Dewar J."/>
            <person name="Goldberg J."/>
            <person name="Griggs A."/>
            <person name="Gujja S."/>
            <person name="Hansen M."/>
            <person name="Howarth C."/>
            <person name="Imamovic A."/>
            <person name="Ireland A."/>
            <person name="Larimer J."/>
            <person name="McCowan C."/>
            <person name="Murphy C."/>
            <person name="Pearson M."/>
            <person name="Poon T.W."/>
            <person name="Priest M."/>
            <person name="Roberts A."/>
            <person name="Saif S."/>
            <person name="Shea T."/>
            <person name="Sykes S."/>
            <person name="Wortman J."/>
            <person name="Nusbaum C."/>
            <person name="Birren B."/>
        </authorList>
    </citation>
    <scope>NUCLEOTIDE SEQUENCE [LARGE SCALE GENOMIC DNA]</scope>
    <source>
        <strain evidence="11">APO3</strain>
    </source>
</reference>
<evidence type="ECO:0000256" key="3">
    <source>
        <dbReference type="ARBA" id="ARBA00022803"/>
    </source>
</evidence>
<dbReference type="GeneID" id="20803054"/>
<keyword evidence="2" id="KW-0677">Repeat</keyword>
<dbReference type="PANTHER" id="PTHR14699:SF0">
    <property type="entry name" value="TETRATRICOPEPTIDE REPEAT PROTEIN 21 HOMOLOG"/>
    <property type="match status" value="1"/>
</dbReference>
<dbReference type="PROSITE" id="PS50005">
    <property type="entry name" value="TPR"/>
    <property type="match status" value="4"/>
</dbReference>
<dbReference type="Pfam" id="PF25064">
    <property type="entry name" value="ARM_TT21_5th"/>
    <property type="match status" value="1"/>
</dbReference>
<dbReference type="InterPro" id="IPR056834">
    <property type="entry name" value="ARM_TT21_C"/>
</dbReference>
<dbReference type="Gene3D" id="1.25.40.10">
    <property type="entry name" value="Tetratricopeptide repeat domain"/>
    <property type="match status" value="4"/>
</dbReference>
<proteinExistence type="inferred from homology"/>
<evidence type="ECO:0000259" key="10">
    <source>
        <dbReference type="Pfam" id="PF25068"/>
    </source>
</evidence>
<feature type="domain" description="Tetratricopeptide repeat protein 21A/21B second ARM" evidence="6">
    <location>
        <begin position="285"/>
        <end position="555"/>
    </location>
</feature>
<keyword evidence="5" id="KW-0812">Transmembrane</keyword>
<feature type="repeat" description="TPR" evidence="4">
    <location>
        <begin position="740"/>
        <end position="773"/>
    </location>
</feature>
<dbReference type="PANTHER" id="PTHR14699">
    <property type="entry name" value="STI2 PROTEIN-RELATED"/>
    <property type="match status" value="1"/>
</dbReference>
<accession>W4H8T4</accession>
<evidence type="ECO:0000256" key="5">
    <source>
        <dbReference type="SAM" id="Phobius"/>
    </source>
</evidence>
<dbReference type="Pfam" id="PF25068">
    <property type="entry name" value="ARM_TT21_4th"/>
    <property type="match status" value="1"/>
</dbReference>
<evidence type="ECO:0000259" key="6">
    <source>
        <dbReference type="Pfam" id="PF25060"/>
    </source>
</evidence>
<sequence length="1349" mass="152489">MSAPATASTAMEPRVLINYYIRKGWYDHVQRLCEGILDKKGNDPVITFWRCFGIVMEGSNSSAIRELESLKKKKEVELPCIHALIYAHNKCKNVDHEEIAQLEMQVVIAEESAGDTAQLLSANFFWHIKEYPKARKILENLMGGRIAAATPVQVKATILRGWIDLTAEPKTKRDLELRDNSLSFFADVKSANDPEQLMGVAKYFDIKRAYPKSLECYDEIIVKYTWFKEALSEKALVLLKTGEWDQCVDSAERALANSSDDIDALRLLILYLLTREGRPKEASNRIRELMKALLSTEPSNPQLFYDIGRCIARISDRNHEVLSCNLCFIDQAIKLSPENGTFRAERGYQRSLMGDFAEAIEAYKDALKLDESNESALHGLIYCQVKLGQVDDAAQQMEFLSVIQESIGNASADFVLLQAMLSWHKDGDRAKQVKFLQKAVQCHMDKLKDVMQTGDVSTYDMMSVLNPQFLVEIATEYIKLDGIDDGKSMASRGVSILEKLVNKSPGFIEVQVVLANTKFCANEFDDAYRVCNLILKMNPLHAQAHLLVARISLEREHFKAASTSLDQALSHDFSVRQSPSFHIIKAKLLENDGNLKEALAILQNAMKAPTVTVAAAKGKRPAAAAAADMTLFDKASIYIQMATVQAQLNNVGEATRLVKEALQVFKGTPQEVRVLVANSELAIKRGDFDNAIIMLNNVPQESPAYIKAQMIKADIYLQHRNEKKLYAECYKELVRLNPTADALVRLAEAYLRIQQLNDAIESYRSALVLSPHDASLASRIGHILVKKHDYISAIEYYETALRAAPDQTPLRRDLASLLTKLSHFDQALRVVNAAPAAPARTEIKDMLDDIELQLILPDIYNGLDRKDECVTRLLKVIALQKVVLDKLRDEQPDEIHRQTHHLANTNFKLAQIYAEQNDAENVMKYCTMALRANESHEEAILCLARIYSQQQNLEQCQIKCSTLLRLNPAHEEAAMMLADVMLQKDDNESAIFHFQNLLESKPDNFTVLSRFIVMLRQAGKLDRAPRFLKLADRSGPRVAHSAGLHYCKGLYNRFQNNIHDAIQEFNFARKDGEWGQRALVHMIEIYINPDSENLWDNPDDSNKDQMENMRIANALLDELSPDKSVRIRVLECYAAMSAKTKPMVEKATATLLELLEEDRDNVPALLGMCVSQPSIQMNDSHPSNELLLLYIFYVALATAYMLAKQQSKARNQLKRIAKMNYDAAIPDEFERSYILLADIYVNRAKYDLAQELCKKALQHNKSSGKAWELLGLIMEKEQSYQDAADCYHEAWKCGGEASAPIGFKLAFNYLKAKRFVEAIDVSQKVLDKFPDYPKIRKEIREKAQAGLRP</sequence>
<keyword evidence="3 4" id="KW-0802">TPR repeat</keyword>
<evidence type="ECO:0000259" key="7">
    <source>
        <dbReference type="Pfam" id="PF25062"/>
    </source>
</evidence>
<dbReference type="InterPro" id="IPR056832">
    <property type="entry name" value="ARM_TT21_2nd"/>
</dbReference>
<keyword evidence="5" id="KW-0472">Membrane</keyword>
<dbReference type="InterPro" id="IPR056836">
    <property type="entry name" value="ARM_TT21_4th"/>
</dbReference>
<dbReference type="Pfam" id="PF25062">
    <property type="entry name" value="ARM_TT21_N"/>
    <property type="match status" value="1"/>
</dbReference>
<dbReference type="GO" id="GO:0035721">
    <property type="term" value="P:intraciliary retrograde transport"/>
    <property type="evidence" value="ECO:0007669"/>
    <property type="project" value="TreeGrafter"/>
</dbReference>
<gene>
    <name evidence="11" type="ORF">H257_01058</name>
</gene>
<feature type="repeat" description="TPR" evidence="4">
    <location>
        <begin position="340"/>
        <end position="373"/>
    </location>
</feature>
<comment type="similarity">
    <text evidence="1">Belongs to the TTC21 family.</text>
</comment>
<dbReference type="Pfam" id="PF13181">
    <property type="entry name" value="TPR_8"/>
    <property type="match status" value="1"/>
</dbReference>
<feature type="repeat" description="TPR" evidence="4">
    <location>
        <begin position="971"/>
        <end position="1004"/>
    </location>
</feature>
<dbReference type="SUPFAM" id="SSF48452">
    <property type="entry name" value="TPR-like"/>
    <property type="match status" value="4"/>
</dbReference>
<dbReference type="EMBL" id="KI913115">
    <property type="protein sequence ID" value="ETV87513.1"/>
    <property type="molecule type" value="Genomic_DNA"/>
</dbReference>